<name>A0A1I2GQV6_9ACTN</name>
<evidence type="ECO:0000313" key="4">
    <source>
        <dbReference type="Proteomes" id="UP000199323"/>
    </source>
</evidence>
<keyword evidence="2" id="KW-0472">Membrane</keyword>
<dbReference type="Proteomes" id="UP000199323">
    <property type="component" value="Unassembled WGS sequence"/>
</dbReference>
<evidence type="ECO:0000313" key="3">
    <source>
        <dbReference type="EMBL" id="SFF19613.1"/>
    </source>
</evidence>
<keyword evidence="4" id="KW-1185">Reference proteome</keyword>
<feature type="region of interest" description="Disordered" evidence="1">
    <location>
        <begin position="1"/>
        <end position="22"/>
    </location>
</feature>
<gene>
    <name evidence="3" type="ORF">SAMN05216251_109216</name>
</gene>
<feature type="transmembrane region" description="Helical" evidence="2">
    <location>
        <begin position="114"/>
        <end position="134"/>
    </location>
</feature>
<feature type="compositionally biased region" description="Pro residues" evidence="1">
    <location>
        <begin position="9"/>
        <end position="19"/>
    </location>
</feature>
<organism evidence="3 4">
    <name type="scientific">Actinacidiphila alni</name>
    <dbReference type="NCBI Taxonomy" id="380248"/>
    <lineage>
        <taxon>Bacteria</taxon>
        <taxon>Bacillati</taxon>
        <taxon>Actinomycetota</taxon>
        <taxon>Actinomycetes</taxon>
        <taxon>Kitasatosporales</taxon>
        <taxon>Streptomycetaceae</taxon>
        <taxon>Actinacidiphila</taxon>
    </lineage>
</organism>
<evidence type="ECO:0008006" key="5">
    <source>
        <dbReference type="Google" id="ProtNLM"/>
    </source>
</evidence>
<evidence type="ECO:0000256" key="2">
    <source>
        <dbReference type="SAM" id="Phobius"/>
    </source>
</evidence>
<dbReference type="AlphaFoldDB" id="A0A1I2GQV6"/>
<dbReference type="RefSeq" id="WP_177246485.1">
    <property type="nucleotide sequence ID" value="NZ_FONG01000009.1"/>
</dbReference>
<reference evidence="3 4" key="1">
    <citation type="submission" date="2016-10" db="EMBL/GenBank/DDBJ databases">
        <authorList>
            <person name="de Groot N.N."/>
        </authorList>
    </citation>
    <scope>NUCLEOTIDE SEQUENCE [LARGE SCALE GENOMIC DNA]</scope>
    <source>
        <strain evidence="3 4">CGMCC 4.3510</strain>
    </source>
</reference>
<dbReference type="STRING" id="380248.SAMN05216251_109216"/>
<dbReference type="EMBL" id="FONG01000009">
    <property type="protein sequence ID" value="SFF19613.1"/>
    <property type="molecule type" value="Genomic_DNA"/>
</dbReference>
<evidence type="ECO:0000256" key="1">
    <source>
        <dbReference type="SAM" id="MobiDB-lite"/>
    </source>
</evidence>
<sequence length="228" mass="23612">MTAPLTPHDQPPPFPPYPGGGPVGGKGDGPSVAVELRRAALVAVAVTVCGVILALLWVWLSPRIPLVSDGKAVYLKDTEGEEAIGSDGMFVLISLVLGALTAVGVFLRYRRGGVALVLALAVGGVLAAVVGWRLGIVLGPTRDLRKHAMDVGANVVFDGPLKLRAKSALIAWPAAAMLVHSCLTWAFGPRDPELPPYIPPAQWGAPPPPAPQPPNPNPNSNPNPAPEG</sequence>
<keyword evidence="2" id="KW-1133">Transmembrane helix</keyword>
<proteinExistence type="predicted"/>
<keyword evidence="2" id="KW-0812">Transmembrane</keyword>
<feature type="transmembrane region" description="Helical" evidence="2">
    <location>
        <begin position="39"/>
        <end position="60"/>
    </location>
</feature>
<accession>A0A1I2GQV6</accession>
<protein>
    <recommendedName>
        <fullName evidence="5">ABC transporter permease</fullName>
    </recommendedName>
</protein>
<feature type="transmembrane region" description="Helical" evidence="2">
    <location>
        <begin position="88"/>
        <end position="107"/>
    </location>
</feature>
<feature type="region of interest" description="Disordered" evidence="1">
    <location>
        <begin position="197"/>
        <end position="228"/>
    </location>
</feature>